<dbReference type="Gene3D" id="1.20.1070.10">
    <property type="entry name" value="Rhodopsin 7-helix transmembrane proteins"/>
    <property type="match status" value="1"/>
</dbReference>
<sequence length="281" mass="31815">MAVAMCVVSGNLLTIIAFFKFKTLQDATNCLICNQSFADVMQITVTWVYAYCTYIPSGKAFISVNKYPCLIYLWASSTTLISSFVNIMAISIERLIAITLPFINRNPHKKKAILLWIIAVWVGIILFTSLPTLGVNNWRSERACNVYFVYTETFLMYCTFIPMFVILALTALLNIIIGISVLRRRLRRAKVGPGGQELTQAKKSANLKITLMLLMVVSAFYVCWMPYLSITCYSLFNPLLYAAKPNLAIVHEFSKVLMMVNGALNPFIYANRNPQFKKAFK</sequence>
<feature type="transmembrane region" description="Helical" evidence="10">
    <location>
        <begin position="113"/>
        <end position="134"/>
    </location>
</feature>
<feature type="domain" description="G-protein coupled receptors family 1 profile" evidence="11">
    <location>
        <begin position="10"/>
        <end position="269"/>
    </location>
</feature>
<evidence type="ECO:0000256" key="5">
    <source>
        <dbReference type="ARBA" id="ARBA00023040"/>
    </source>
</evidence>
<evidence type="ECO:0000256" key="8">
    <source>
        <dbReference type="ARBA" id="ARBA00023180"/>
    </source>
</evidence>
<proteinExistence type="predicted"/>
<feature type="transmembrane region" description="Helical" evidence="10">
    <location>
        <begin position="154"/>
        <end position="182"/>
    </location>
</feature>
<evidence type="ECO:0000256" key="1">
    <source>
        <dbReference type="ARBA" id="ARBA00004651"/>
    </source>
</evidence>
<dbReference type="EMBL" id="AMQN01004389">
    <property type="status" value="NOT_ANNOTATED_CDS"/>
    <property type="molecule type" value="Genomic_DNA"/>
</dbReference>
<dbReference type="STRING" id="283909.R7VBG1"/>
<feature type="transmembrane region" description="Helical" evidence="10">
    <location>
        <begin position="71"/>
        <end position="92"/>
    </location>
</feature>
<evidence type="ECO:0000256" key="2">
    <source>
        <dbReference type="ARBA" id="ARBA00022475"/>
    </source>
</evidence>
<keyword evidence="4 10" id="KW-1133">Transmembrane helix</keyword>
<dbReference type="InterPro" id="IPR000276">
    <property type="entry name" value="GPCR_Rhodpsn"/>
</dbReference>
<dbReference type="OrthoDB" id="5564849at2759"/>
<evidence type="ECO:0000256" key="4">
    <source>
        <dbReference type="ARBA" id="ARBA00022989"/>
    </source>
</evidence>
<dbReference type="InterPro" id="IPR017452">
    <property type="entry name" value="GPCR_Rhodpsn_7TM"/>
</dbReference>
<dbReference type="Proteomes" id="UP000014760">
    <property type="component" value="Unassembled WGS sequence"/>
</dbReference>
<keyword evidence="8" id="KW-0325">Glycoprotein</keyword>
<keyword evidence="5" id="KW-0297">G-protein coupled receptor</keyword>
<evidence type="ECO:0000256" key="7">
    <source>
        <dbReference type="ARBA" id="ARBA00023170"/>
    </source>
</evidence>
<dbReference type="SUPFAM" id="SSF81321">
    <property type="entry name" value="Family A G protein-coupled receptor-like"/>
    <property type="match status" value="1"/>
</dbReference>
<keyword evidence="2" id="KW-1003">Cell membrane</keyword>
<reference evidence="12" key="3">
    <citation type="submission" date="2015-06" db="UniProtKB">
        <authorList>
            <consortium name="EnsemblMetazoa"/>
        </authorList>
    </citation>
    <scope>IDENTIFICATION</scope>
</reference>
<evidence type="ECO:0000256" key="3">
    <source>
        <dbReference type="ARBA" id="ARBA00022692"/>
    </source>
</evidence>
<dbReference type="HOGENOM" id="CLU_009579_11_5_1"/>
<dbReference type="PRINTS" id="PR00237">
    <property type="entry name" value="GPCRRHODOPSN"/>
</dbReference>
<dbReference type="EnsemblMetazoa" id="CapteT75714">
    <property type="protein sequence ID" value="CapteP75714"/>
    <property type="gene ID" value="CapteG75714"/>
</dbReference>
<dbReference type="OMA" id="AVITHPK"/>
<comment type="subcellular location">
    <subcellularLocation>
        <location evidence="1">Cell membrane</location>
        <topology evidence="1">Multi-pass membrane protein</topology>
    </subcellularLocation>
</comment>
<protein>
    <recommendedName>
        <fullName evidence="11">G-protein coupled receptors family 1 profile domain-containing protein</fullName>
    </recommendedName>
</protein>
<keyword evidence="3 10" id="KW-0812">Transmembrane</keyword>
<evidence type="ECO:0000259" key="11">
    <source>
        <dbReference type="PROSITE" id="PS50262"/>
    </source>
</evidence>
<dbReference type="PANTHER" id="PTHR24246:SF27">
    <property type="entry name" value="ADENOSINE RECEPTOR, ISOFORM A"/>
    <property type="match status" value="1"/>
</dbReference>
<evidence type="ECO:0000256" key="6">
    <source>
        <dbReference type="ARBA" id="ARBA00023136"/>
    </source>
</evidence>
<reference evidence="13" key="1">
    <citation type="submission" date="2012-12" db="EMBL/GenBank/DDBJ databases">
        <authorList>
            <person name="Hellsten U."/>
            <person name="Grimwood J."/>
            <person name="Chapman J.A."/>
            <person name="Shapiro H."/>
            <person name="Aerts A."/>
            <person name="Otillar R.P."/>
            <person name="Terry A.Y."/>
            <person name="Boore J.L."/>
            <person name="Simakov O."/>
            <person name="Marletaz F."/>
            <person name="Cho S.-J."/>
            <person name="Edsinger-Gonzales E."/>
            <person name="Havlak P."/>
            <person name="Kuo D.-H."/>
            <person name="Larsson T."/>
            <person name="Lv J."/>
            <person name="Arendt D."/>
            <person name="Savage R."/>
            <person name="Osoegawa K."/>
            <person name="de Jong P."/>
            <person name="Lindberg D.R."/>
            <person name="Seaver E.C."/>
            <person name="Weisblat D.A."/>
            <person name="Putnam N.H."/>
            <person name="Grigoriev I.V."/>
            <person name="Rokhsar D.S."/>
        </authorList>
    </citation>
    <scope>NUCLEOTIDE SEQUENCE</scope>
    <source>
        <strain evidence="13">I ESC-2004</strain>
    </source>
</reference>
<dbReference type="CDD" id="cd00637">
    <property type="entry name" value="7tm_classA_rhodopsin-like"/>
    <property type="match status" value="1"/>
</dbReference>
<organism evidence="12 13">
    <name type="scientific">Capitella teleta</name>
    <name type="common">Polychaete worm</name>
    <dbReference type="NCBI Taxonomy" id="283909"/>
    <lineage>
        <taxon>Eukaryota</taxon>
        <taxon>Metazoa</taxon>
        <taxon>Spiralia</taxon>
        <taxon>Lophotrochozoa</taxon>
        <taxon>Annelida</taxon>
        <taxon>Polychaeta</taxon>
        <taxon>Sedentaria</taxon>
        <taxon>Scolecida</taxon>
        <taxon>Capitellidae</taxon>
        <taxon>Capitella</taxon>
    </lineage>
</organism>
<dbReference type="Pfam" id="PF00001">
    <property type="entry name" value="7tm_1"/>
    <property type="match status" value="1"/>
</dbReference>
<keyword evidence="7" id="KW-0675">Receptor</keyword>
<feature type="transmembrane region" description="Helical" evidence="10">
    <location>
        <begin position="211"/>
        <end position="236"/>
    </location>
</feature>
<keyword evidence="6 10" id="KW-0472">Membrane</keyword>
<evidence type="ECO:0000313" key="12">
    <source>
        <dbReference type="EnsemblMetazoa" id="CapteP75714"/>
    </source>
</evidence>
<dbReference type="PANTHER" id="PTHR24246">
    <property type="entry name" value="OLFACTORY RECEPTOR AND ADENOSINE RECEPTOR"/>
    <property type="match status" value="1"/>
</dbReference>
<feature type="transmembrane region" description="Helical" evidence="10">
    <location>
        <begin position="248"/>
        <end position="268"/>
    </location>
</feature>
<evidence type="ECO:0000313" key="13">
    <source>
        <dbReference type="Proteomes" id="UP000014760"/>
    </source>
</evidence>
<evidence type="ECO:0000256" key="9">
    <source>
        <dbReference type="ARBA" id="ARBA00023224"/>
    </source>
</evidence>
<reference evidence="13" key="2">
    <citation type="journal article" date="2013" name="Nature">
        <title>Insights into bilaterian evolution from three spiralian genomes.</title>
        <authorList>
            <person name="Simakov O."/>
            <person name="Marletaz F."/>
            <person name="Cho S.J."/>
            <person name="Edsinger-Gonzales E."/>
            <person name="Havlak P."/>
            <person name="Hellsten U."/>
            <person name="Kuo D.H."/>
            <person name="Larsson T."/>
            <person name="Lv J."/>
            <person name="Arendt D."/>
            <person name="Savage R."/>
            <person name="Osoegawa K."/>
            <person name="de Jong P."/>
            <person name="Grimwood J."/>
            <person name="Chapman J.A."/>
            <person name="Shapiro H."/>
            <person name="Aerts A."/>
            <person name="Otillar R.P."/>
            <person name="Terry A.Y."/>
            <person name="Boore J.L."/>
            <person name="Grigoriev I.V."/>
            <person name="Lindberg D.R."/>
            <person name="Seaver E.C."/>
            <person name="Weisblat D.A."/>
            <person name="Putnam N.H."/>
            <person name="Rokhsar D.S."/>
        </authorList>
    </citation>
    <scope>NUCLEOTIDE SEQUENCE</scope>
    <source>
        <strain evidence="13">I ESC-2004</strain>
    </source>
</reference>
<keyword evidence="13" id="KW-1185">Reference proteome</keyword>
<accession>X2B8Q4</accession>
<keyword evidence="9" id="KW-0807">Transducer</keyword>
<evidence type="ECO:0000256" key="10">
    <source>
        <dbReference type="SAM" id="Phobius"/>
    </source>
</evidence>
<dbReference type="SMART" id="SM01381">
    <property type="entry name" value="7TM_GPCR_Srsx"/>
    <property type="match status" value="1"/>
</dbReference>
<dbReference type="PROSITE" id="PS50262">
    <property type="entry name" value="G_PROTEIN_RECEP_F1_2"/>
    <property type="match status" value="1"/>
</dbReference>
<name>X2B8Q4_CAPTE</name>